<evidence type="ECO:0000259" key="10">
    <source>
        <dbReference type="Pfam" id="PF05134"/>
    </source>
</evidence>
<evidence type="ECO:0000313" key="12">
    <source>
        <dbReference type="EMBL" id="PPE66658.1"/>
    </source>
</evidence>
<evidence type="ECO:0000313" key="13">
    <source>
        <dbReference type="Proteomes" id="UP000238605"/>
    </source>
</evidence>
<reference evidence="12 13" key="1">
    <citation type="submission" date="2018-02" db="EMBL/GenBank/DDBJ databases">
        <title>Reclassifiation of [Polyangium] brachysporum DSM 7029 as Guopingzhaonella breviflexa gen. nov., sp. nov., a member of the family Comamonadaceae.</title>
        <authorList>
            <person name="Tang B."/>
        </authorList>
    </citation>
    <scope>NUCLEOTIDE SEQUENCE [LARGE SCALE GENOMIC DNA]</scope>
    <source>
        <strain evidence="12 13">BCRC 80649</strain>
    </source>
</reference>
<comment type="caution">
    <text evidence="12">The sequence shown here is derived from an EMBL/GenBank/DDBJ whole genome shotgun (WGS) entry which is preliminary data.</text>
</comment>
<dbReference type="Gene3D" id="3.30.420.380">
    <property type="match status" value="1"/>
</dbReference>
<comment type="similarity">
    <text evidence="2">Belongs to the GSP L family.</text>
</comment>
<proteinExistence type="inferred from homology"/>
<keyword evidence="8" id="KW-1133">Transmembrane helix</keyword>
<dbReference type="GO" id="GO:0009276">
    <property type="term" value="C:Gram-negative-bacterium-type cell wall"/>
    <property type="evidence" value="ECO:0007669"/>
    <property type="project" value="InterPro"/>
</dbReference>
<dbReference type="InterPro" id="IPR007812">
    <property type="entry name" value="T2SS_protein-GspL"/>
</dbReference>
<keyword evidence="6" id="KW-0812">Transmembrane</keyword>
<gene>
    <name evidence="12" type="ORF">C1704_08300</name>
</gene>
<dbReference type="InterPro" id="IPR024230">
    <property type="entry name" value="GspL_cyto_dom"/>
</dbReference>
<dbReference type="PIRSF" id="PIRSF015761">
    <property type="entry name" value="Protein_L"/>
    <property type="match status" value="1"/>
</dbReference>
<keyword evidence="5" id="KW-0997">Cell inner membrane</keyword>
<feature type="domain" description="GspL periplasmic" evidence="11">
    <location>
        <begin position="270"/>
        <end position="400"/>
    </location>
</feature>
<protein>
    <submittedName>
        <fullName evidence="12">General secretion pathway protein GspL</fullName>
    </submittedName>
</protein>
<dbReference type="GO" id="GO:0005886">
    <property type="term" value="C:plasma membrane"/>
    <property type="evidence" value="ECO:0007669"/>
    <property type="project" value="UniProtKB-SubCell"/>
</dbReference>
<name>A0A2S5SVF7_9BURK</name>
<keyword evidence="13" id="KW-1185">Reference proteome</keyword>
<evidence type="ECO:0000256" key="8">
    <source>
        <dbReference type="ARBA" id="ARBA00022989"/>
    </source>
</evidence>
<evidence type="ECO:0000256" key="9">
    <source>
        <dbReference type="ARBA" id="ARBA00023136"/>
    </source>
</evidence>
<dbReference type="EMBL" id="PSNX01000006">
    <property type="protein sequence ID" value="PPE66658.1"/>
    <property type="molecule type" value="Genomic_DNA"/>
</dbReference>
<evidence type="ECO:0000256" key="7">
    <source>
        <dbReference type="ARBA" id="ARBA00022927"/>
    </source>
</evidence>
<dbReference type="Pfam" id="PF05134">
    <property type="entry name" value="T2SSL"/>
    <property type="match status" value="1"/>
</dbReference>
<dbReference type="GO" id="GO:0015628">
    <property type="term" value="P:protein secretion by the type II secretion system"/>
    <property type="evidence" value="ECO:0007669"/>
    <property type="project" value="InterPro"/>
</dbReference>
<keyword evidence="9" id="KW-0472">Membrane</keyword>
<dbReference type="InterPro" id="IPR025691">
    <property type="entry name" value="GspL_pp_dom"/>
</dbReference>
<evidence type="ECO:0000256" key="3">
    <source>
        <dbReference type="ARBA" id="ARBA00022448"/>
    </source>
</evidence>
<evidence type="ECO:0000256" key="6">
    <source>
        <dbReference type="ARBA" id="ARBA00022692"/>
    </source>
</evidence>
<dbReference type="NCBIfam" id="TIGR01709">
    <property type="entry name" value="typeII_sec_gspL"/>
    <property type="match status" value="1"/>
</dbReference>
<comment type="subcellular location">
    <subcellularLocation>
        <location evidence="1">Cell inner membrane</location>
        <topology evidence="1">Single-pass membrane protein</topology>
    </subcellularLocation>
</comment>
<organism evidence="12 13">
    <name type="scientific">Caldimonas caldifontis</name>
    <dbReference type="NCBI Taxonomy" id="1452508"/>
    <lineage>
        <taxon>Bacteria</taxon>
        <taxon>Pseudomonadati</taxon>
        <taxon>Pseudomonadota</taxon>
        <taxon>Betaproteobacteria</taxon>
        <taxon>Burkholderiales</taxon>
        <taxon>Sphaerotilaceae</taxon>
        <taxon>Caldimonas</taxon>
    </lineage>
</organism>
<evidence type="ECO:0000256" key="2">
    <source>
        <dbReference type="ARBA" id="ARBA00005318"/>
    </source>
</evidence>
<keyword evidence="7" id="KW-0653">Protein transport</keyword>
<accession>A0A2S5SVF7</accession>
<dbReference type="RefSeq" id="WP_104302257.1">
    <property type="nucleotide sequence ID" value="NZ_PSNX01000006.1"/>
</dbReference>
<evidence type="ECO:0000256" key="4">
    <source>
        <dbReference type="ARBA" id="ARBA00022475"/>
    </source>
</evidence>
<evidence type="ECO:0000256" key="5">
    <source>
        <dbReference type="ARBA" id="ARBA00022519"/>
    </source>
</evidence>
<sequence length="417" mass="44695">MSLLVISLAPRPHLGARSGAPGDAAAPLRAPAEFDYVLSRDGLLAARHGRCAPALMPKADTVVAVAAAADLAWHRVSLPKAPQARLRAALAGVLEEALLEDTEDTHLAVAPGASAGNDTWVVAMHRAWLVLQLGALEAAGIVVDRVVPQAEPGEPARGHFQLDNPEDDRALSLVWARPDGVLVLRPSGTLMRHWLAGPGPDQPPTLWSAEPAAVAAAEQGLGQPVEVLSRADAALQAAQSAWNLRQFDLANRPRGVRALRKGWRSLSGPAWRPLRVGLAVLVLVQLVGLNAWAWKQRHELRAARAEQVALLQATFPNVRAVLDAPVQMQRETEQLRAVAGRPGDTDLEPMLQAVAGAWPQGRPLEGLRFEPGQLTLSVGGWPDEDIAELSQQLEPEGWRIERNGPQLTLRRAPGGRS</sequence>
<dbReference type="AlphaFoldDB" id="A0A2S5SVF7"/>
<dbReference type="Pfam" id="PF12693">
    <property type="entry name" value="GspL_C"/>
    <property type="match status" value="1"/>
</dbReference>
<dbReference type="Proteomes" id="UP000238605">
    <property type="component" value="Unassembled WGS sequence"/>
</dbReference>
<dbReference type="OrthoDB" id="8557903at2"/>
<keyword evidence="3" id="KW-0813">Transport</keyword>
<evidence type="ECO:0000256" key="1">
    <source>
        <dbReference type="ARBA" id="ARBA00004377"/>
    </source>
</evidence>
<feature type="domain" description="GspL cytoplasmic actin-ATPase-like" evidence="10">
    <location>
        <begin position="57"/>
        <end position="150"/>
    </location>
</feature>
<dbReference type="InterPro" id="IPR043129">
    <property type="entry name" value="ATPase_NBD"/>
</dbReference>
<dbReference type="GO" id="GO:0015627">
    <property type="term" value="C:type II protein secretion system complex"/>
    <property type="evidence" value="ECO:0007669"/>
    <property type="project" value="InterPro"/>
</dbReference>
<evidence type="ECO:0000259" key="11">
    <source>
        <dbReference type="Pfam" id="PF12693"/>
    </source>
</evidence>
<dbReference type="SUPFAM" id="SSF53067">
    <property type="entry name" value="Actin-like ATPase domain"/>
    <property type="match status" value="1"/>
</dbReference>
<keyword evidence="4" id="KW-1003">Cell membrane</keyword>